<organism evidence="2">
    <name type="scientific">uncultured marine crenarchaeote AD1000-23-H12</name>
    <dbReference type="NCBI Taxonomy" id="526638"/>
    <lineage>
        <taxon>Archaea</taxon>
        <taxon>Nitrososphaerota</taxon>
        <taxon>Nitrososphaeria</taxon>
        <taxon>Nitrosopumilales</taxon>
        <taxon>environmental samples</taxon>
    </lineage>
</organism>
<dbReference type="SUPFAM" id="SSF51735">
    <property type="entry name" value="NAD(P)-binding Rossmann-fold domains"/>
    <property type="match status" value="1"/>
</dbReference>
<name>B3V6H7_9ARCH</name>
<sequence length="260" mass="28096">MNLDLKGKIAIVTGGSEGIGRSISETLSREGVKVSICSRRFEILNDAAIDITKRTGVEVLPIQADITNVEDINNLVNSTVTHFGGVDILVNNAGTAASKYFEDVSDELWNSDLDLKLMGAIRCSKAVLPFMKKQKWGRIINITTVGGKQPGASSMPTSISRAAGLGLTKALSHDYAKDNILVNTVCIGLVKSNQWIRKWESEKNHETLDDLYHEMGKNIPMRRVGESEEVANVVAFLASERASYVTGSSINLDGGTSGVL</sequence>
<dbReference type="InterPro" id="IPR002347">
    <property type="entry name" value="SDR_fam"/>
</dbReference>
<accession>B3V6H7</accession>
<dbReference type="Gene3D" id="3.40.50.720">
    <property type="entry name" value="NAD(P)-binding Rossmann-like Domain"/>
    <property type="match status" value="1"/>
</dbReference>
<reference evidence="2" key="1">
    <citation type="journal article" date="2008" name="ISME J.">
        <title>Hindsight in the relative abundance, metabolic potential and genome dynamics of uncultivated marine archaea from comparative metagenomic analyses of bathypelagic plankton of different oceanic regions.</title>
        <authorList>
            <person name="Martin-Cuadrado A.B."/>
            <person name="Rodriguez-Valera F."/>
            <person name="Moreira D."/>
            <person name="Alba J.C."/>
            <person name="Ivars-Martinez E."/>
            <person name="Henn M.R."/>
            <person name="Talla E."/>
            <person name="Lopez-Garcia P."/>
        </authorList>
    </citation>
    <scope>NUCLEOTIDE SEQUENCE</scope>
</reference>
<evidence type="ECO:0000313" key="2">
    <source>
        <dbReference type="EMBL" id="ACF09901.1"/>
    </source>
</evidence>
<protein>
    <submittedName>
        <fullName evidence="2">3-oxoacyl-[acyl-carrier protein] reductase</fullName>
        <ecNumber evidence="2">1.1.1.100</ecNumber>
    </submittedName>
</protein>
<dbReference type="GO" id="GO:0004316">
    <property type="term" value="F:3-oxoacyl-[acyl-carrier-protein] reductase (NADPH) activity"/>
    <property type="evidence" value="ECO:0007669"/>
    <property type="project" value="UniProtKB-EC"/>
</dbReference>
<proteinExistence type="inferred from homology"/>
<dbReference type="FunFam" id="3.40.50.720:FF:000084">
    <property type="entry name" value="Short-chain dehydrogenase reductase"/>
    <property type="match status" value="1"/>
</dbReference>
<dbReference type="EMBL" id="EU686635">
    <property type="protein sequence ID" value="ACF09901.1"/>
    <property type="molecule type" value="Genomic_DNA"/>
</dbReference>
<dbReference type="InterPro" id="IPR036291">
    <property type="entry name" value="NAD(P)-bd_dom_sf"/>
</dbReference>
<dbReference type="PANTHER" id="PTHR42879:SF6">
    <property type="entry name" value="NADPH-DEPENDENT REDUCTASE BACG"/>
    <property type="match status" value="1"/>
</dbReference>
<dbReference type="PRINTS" id="PR00081">
    <property type="entry name" value="GDHRDH"/>
</dbReference>
<dbReference type="EC" id="1.1.1.100" evidence="2"/>
<reference evidence="2" key="2">
    <citation type="submission" date="2008-05" db="EMBL/GenBank/DDBJ databases">
        <authorList>
            <person name="Martin-Cuadrado A.-B."/>
            <person name="Rodriguez-Valera F."/>
            <person name="Moreira D."/>
            <person name="Alba J.-C."/>
            <person name="Ivars-Martinez E."/>
            <person name="Henn M.R."/>
            <person name="Talla E."/>
            <person name="Lopez-Garcia P."/>
        </authorList>
    </citation>
    <scope>NUCLEOTIDE SEQUENCE</scope>
</reference>
<comment type="similarity">
    <text evidence="1">Belongs to the short-chain dehydrogenases/reductases (SDR) family.</text>
</comment>
<evidence type="ECO:0000256" key="1">
    <source>
        <dbReference type="ARBA" id="ARBA00006484"/>
    </source>
</evidence>
<dbReference type="PANTHER" id="PTHR42879">
    <property type="entry name" value="3-OXOACYL-(ACYL-CARRIER-PROTEIN) REDUCTASE"/>
    <property type="match status" value="1"/>
</dbReference>
<dbReference type="PRINTS" id="PR00080">
    <property type="entry name" value="SDRFAMILY"/>
</dbReference>
<dbReference type="AlphaFoldDB" id="B3V6H7"/>
<keyword evidence="2" id="KW-0560">Oxidoreductase</keyword>
<dbReference type="CDD" id="cd05344">
    <property type="entry name" value="BKR_like_SDR_like"/>
    <property type="match status" value="1"/>
</dbReference>
<dbReference type="Pfam" id="PF13561">
    <property type="entry name" value="adh_short_C2"/>
    <property type="match status" value="1"/>
</dbReference>
<dbReference type="InterPro" id="IPR050259">
    <property type="entry name" value="SDR"/>
</dbReference>